<evidence type="ECO:0000313" key="3">
    <source>
        <dbReference type="Proteomes" id="UP001353858"/>
    </source>
</evidence>
<accession>A0AAN7PXC2</accession>
<feature type="domain" description="Calponin-homology (CH)" evidence="1">
    <location>
        <begin position="1416"/>
        <end position="1526"/>
    </location>
</feature>
<organism evidence="2 3">
    <name type="scientific">Aquatica leii</name>
    <dbReference type="NCBI Taxonomy" id="1421715"/>
    <lineage>
        <taxon>Eukaryota</taxon>
        <taxon>Metazoa</taxon>
        <taxon>Ecdysozoa</taxon>
        <taxon>Arthropoda</taxon>
        <taxon>Hexapoda</taxon>
        <taxon>Insecta</taxon>
        <taxon>Pterygota</taxon>
        <taxon>Neoptera</taxon>
        <taxon>Endopterygota</taxon>
        <taxon>Coleoptera</taxon>
        <taxon>Polyphaga</taxon>
        <taxon>Elateriformia</taxon>
        <taxon>Elateroidea</taxon>
        <taxon>Lampyridae</taxon>
        <taxon>Luciolinae</taxon>
        <taxon>Aquatica</taxon>
    </lineage>
</organism>
<comment type="caution">
    <text evidence="2">The sequence shown here is derived from an EMBL/GenBank/DDBJ whole genome shotgun (WGS) entry which is preliminary data.</text>
</comment>
<dbReference type="PANTHER" id="PTHR45912">
    <property type="entry name" value="CILIA- AND FLAGELLA-ASSOCIATED PROTEIN 47"/>
    <property type="match status" value="1"/>
</dbReference>
<dbReference type="InterPro" id="IPR056343">
    <property type="entry name" value="CFAP47_dom"/>
</dbReference>
<dbReference type="Gene3D" id="1.10.418.10">
    <property type="entry name" value="Calponin-like domain"/>
    <property type="match status" value="1"/>
</dbReference>
<name>A0AAN7PXC2_9COLE</name>
<sequence length="1928" mass="219706">MELLSLRSESETSTSLFSFRISRLLKVDAPEVFCPYVECQNVRITPGQMIFDNAIEGKTFYEKITIQNLGKNPAFIRVGSANSYAFHIKPIPRGMKLSPGLILERHITFKCLRATSVSTATIPIFINDERVDYRLFVFLSATDMKAEPTSLNFGVINARNNAVIRMLSICNDGSKGSRFTIDLGRNDMDLIVEPSKGIIQPNSVTKFRVECLGTTEGNFSKEFWIKCETPLRIGVTGKVINPEVQPVHPNATSDFTLIDFPKTYVGTTFSKTFVLKNHSSSHGAFCTFIENGKDLVDFREGRKMDPSAFNFGMVPTEGIMEPFEARIFEFTYAPKIIRKKDKLNIKDLTSFCCLRITRVPFTTLPKLEAIEYDHDDSWDEILPQHIDDTVSITSVLFSLGESSLSILPSSESTKPPPAVTFHTYNTRIVLFGEAELPKIAPRTSKDASITIDNKSSSSIAVFLKSRKPVICFPSGQFVAIESMKQAKMQLSYHSSKIVGRYCVIVDCIINCCDTFTISISVDVTPKCVKFPFEDVIISNCVSKFITVMNPVNVKTEFSWKLPESCFIIEPLTATIPSYSSITCFVKYIPHQTLPYCIDATLCSENGAKQIVNLTKLQTDPKIRLRTPSVEFSYISVNTTVKKTTGIENLVNEPMAYVVENPEPIPGISVTPTRGTIPGFGEEIFEIRVRIATCVAFKCPVTVNIQNRTNIEMIIAGTVIYPHIVFKPDVMKLRKIVANSFERQVFVIVNKSNAAVTIDFCLNDYVEYTILESRHIDYYTKPLKRIELEANSQKELYLYFNPMGAALFSFYLPIMINEVFGPAVLNSYQTLSPNFYTTVENAKYVGHNTVQILQLPKRLPILFINSSVGCDILKFSKLNFHFKFYSHRHTNTDAKSDLIIWNASPETCKFCIRTDALRYPFSIQLVSGNDIQFLEYSMVVTLEPKEEITFKVLFDPMLQGAYFVQLPIYLRNYLDGSIFNYLTFSGYYPSPIIFSNEKEVYFEPVPITCETEQKVTLNFEYHSKNCSVATEIDNREIKVQFCEISVYHGEGILTANIKYMSKTSMSIDSSINFYCTCGANYRIYVKGCVENCCVTNHAFVFNYVKQEMYGKSLIGEDVKEQCETASSVISLVSSLSNHNSTSFPFFPSNEDRSEYASHMRSVVIALEEWISHQGFYGKKYFKIPDTFAVSPQPLRLNDFEMKKKKSPPAALNYIGLLVNLIGSIVYNYVTIMEVPLDDLDRINYMYNSYRQALNLVSCQGAYLSHVAPENLLPYVDHVLFIKHIYPNKSEFMGETPPEILSKDNYFLLCKQLWIDVLLQTYKVFVLGRVTVPVKYKKESFSLQRSMYRSINSSIIEKEYFLTDNTLNTTITKISEEELSATSFYPLDDSDFWSIFDDQDKSILYNTSEQVLMRWLEFYSNKQITKWCESSQLKNLRVEKTVTNFDFDLQNGVVLIAVTLEYCSYLAPYLKDIYMDPSCSEQSFHNASKVIQSWNVIGLSFGITPTQINNPNCLHMLMLVNYLYQVLPSFNANNKLMFKTNLSETCSKQILIENISQYAVAYKIIILGNKRKLFSVVNEEFVIQPLKKYKLFITFHAKFLDEETGIMILNGECSGKAYAKTIAVELIGQSIVSYSTTTINIPLNVYEVKTVELDIQSPYVNTAKYEINFSLSEPHKSLSNIFSAASTLHSKIPRRIVFSVSHIDFDELGVGILTVILCSITNNEKSTWIIFRNPSIGDFTINIITTPSSSPGQYLDIQVPLHSGFNRTKCLCRKDQKPTTNPDCPRRLVLKIPCRNEFLWDTCAELILQVVKEEDFNFWKQYLGTRPGVQIIQWLTELEPCVEDYYDIAQVFQTTVKYFVTIENQSPNIIISPISIIRDVLSTDSHELFIHVSEHEHNLKGFTIKMESRSGFEHRYYNIDFISKRSICIQ</sequence>
<evidence type="ECO:0000259" key="1">
    <source>
        <dbReference type="PROSITE" id="PS50021"/>
    </source>
</evidence>
<dbReference type="InterPro" id="IPR001715">
    <property type="entry name" value="CH_dom"/>
</dbReference>
<dbReference type="Pfam" id="PF24529">
    <property type="entry name" value="CFAP47"/>
    <property type="match status" value="1"/>
</dbReference>
<proteinExistence type="predicted"/>
<dbReference type="PANTHER" id="PTHR45912:SF3">
    <property type="entry name" value="CILIA- AND FLAGELLA-ASSOCIATED PROTEIN 47"/>
    <property type="match status" value="1"/>
</dbReference>
<dbReference type="InterPro" id="IPR036872">
    <property type="entry name" value="CH_dom_sf"/>
</dbReference>
<dbReference type="PROSITE" id="PS50021">
    <property type="entry name" value="CH"/>
    <property type="match status" value="1"/>
</dbReference>
<dbReference type="Gene3D" id="2.60.40.10">
    <property type="entry name" value="Immunoglobulins"/>
    <property type="match status" value="4"/>
</dbReference>
<evidence type="ECO:0000313" key="2">
    <source>
        <dbReference type="EMBL" id="KAK4880249.1"/>
    </source>
</evidence>
<dbReference type="Proteomes" id="UP001353858">
    <property type="component" value="Unassembled WGS sequence"/>
</dbReference>
<dbReference type="EMBL" id="JARPUR010000003">
    <property type="protein sequence ID" value="KAK4880249.1"/>
    <property type="molecule type" value="Genomic_DNA"/>
</dbReference>
<dbReference type="InterPro" id="IPR013783">
    <property type="entry name" value="Ig-like_fold"/>
</dbReference>
<protein>
    <recommendedName>
        <fullName evidence="1">Calponin-homology (CH) domain-containing protein</fullName>
    </recommendedName>
</protein>
<gene>
    <name evidence="2" type="ORF">RN001_008395</name>
</gene>
<keyword evidence="3" id="KW-1185">Reference proteome</keyword>
<dbReference type="GO" id="GO:0005929">
    <property type="term" value="C:cilium"/>
    <property type="evidence" value="ECO:0007669"/>
    <property type="project" value="TreeGrafter"/>
</dbReference>
<reference evidence="3" key="1">
    <citation type="submission" date="2023-01" db="EMBL/GenBank/DDBJ databases">
        <title>Key to firefly adult light organ development and bioluminescence: homeobox transcription factors regulate luciferase expression and transportation to peroxisome.</title>
        <authorList>
            <person name="Fu X."/>
        </authorList>
    </citation>
    <scope>NUCLEOTIDE SEQUENCE [LARGE SCALE GENOMIC DNA]</scope>
</reference>
<dbReference type="SUPFAM" id="SSF47576">
    <property type="entry name" value="Calponin-homology domain, CH-domain"/>
    <property type="match status" value="1"/>
</dbReference>
<dbReference type="GO" id="GO:0060271">
    <property type="term" value="P:cilium assembly"/>
    <property type="evidence" value="ECO:0007669"/>
    <property type="project" value="TreeGrafter"/>
</dbReference>